<proteinExistence type="predicted"/>
<organism evidence="1 2">
    <name type="scientific">Limulus polyphemus</name>
    <name type="common">Atlantic horseshoe crab</name>
    <dbReference type="NCBI Taxonomy" id="6850"/>
    <lineage>
        <taxon>Eukaryota</taxon>
        <taxon>Metazoa</taxon>
        <taxon>Ecdysozoa</taxon>
        <taxon>Arthropoda</taxon>
        <taxon>Chelicerata</taxon>
        <taxon>Merostomata</taxon>
        <taxon>Xiphosura</taxon>
        <taxon>Limulidae</taxon>
        <taxon>Limulus</taxon>
    </lineage>
</organism>
<reference evidence="2" key="1">
    <citation type="submission" date="2025-08" db="UniProtKB">
        <authorList>
            <consortium name="RefSeq"/>
        </authorList>
    </citation>
    <scope>IDENTIFICATION</scope>
    <source>
        <tissue evidence="2">Muscle</tissue>
    </source>
</reference>
<sequence>MDGLENLNMKIEPFSDEENALLIVKLLKNKKESRTTALRITREAASPEEGLFTIFDFKIKKENCDEVPKETEKLFIKVKHEQPHDSPQDGVISKFSESDDEVVGFSEHDVISFENENEPKHELQQINSGLQLLSGDAVSPEEKAPFSVFDFKVVKEECDEVPKETGIYRPL</sequence>
<protein>
    <submittedName>
        <fullName evidence="2">Uncharacterized protein LOC106469311 isoform X3</fullName>
    </submittedName>
</protein>
<accession>A0ABM1TCA1</accession>
<dbReference type="RefSeq" id="XP_022253507.1">
    <property type="nucleotide sequence ID" value="XM_022397799.1"/>
</dbReference>
<evidence type="ECO:0000313" key="2">
    <source>
        <dbReference type="RefSeq" id="XP_022253507.1"/>
    </source>
</evidence>
<dbReference type="Proteomes" id="UP000694941">
    <property type="component" value="Unplaced"/>
</dbReference>
<name>A0ABM1TCA1_LIMPO</name>
<evidence type="ECO:0000313" key="1">
    <source>
        <dbReference type="Proteomes" id="UP000694941"/>
    </source>
</evidence>
<dbReference type="GeneID" id="106469311"/>
<keyword evidence="1" id="KW-1185">Reference proteome</keyword>
<gene>
    <name evidence="2" type="primary">LOC106469311</name>
</gene>